<dbReference type="Gene3D" id="3.60.40.10">
    <property type="entry name" value="PPM-type phosphatase domain"/>
    <property type="match status" value="1"/>
</dbReference>
<dbReference type="Gene3D" id="3.30.565.10">
    <property type="entry name" value="Histidine kinase-like ATPase, C-terminal domain"/>
    <property type="match status" value="1"/>
</dbReference>
<dbReference type="CDD" id="cd16936">
    <property type="entry name" value="HATPase_RsbW-like"/>
    <property type="match status" value="1"/>
</dbReference>
<evidence type="ECO:0000259" key="3">
    <source>
        <dbReference type="Pfam" id="PF13581"/>
    </source>
</evidence>
<dbReference type="InterPro" id="IPR003594">
    <property type="entry name" value="HATPase_dom"/>
</dbReference>
<dbReference type="PANTHER" id="PTHR35526:SF3">
    <property type="entry name" value="ANTI-SIGMA-F FACTOR RSBW"/>
    <property type="match status" value="1"/>
</dbReference>
<protein>
    <submittedName>
        <fullName evidence="4">SpoIIE family protein phosphatase</fullName>
    </submittedName>
</protein>
<feature type="domain" description="Histidine kinase/HSP90-like ATPase" evidence="3">
    <location>
        <begin position="113"/>
        <end position="220"/>
    </location>
</feature>
<dbReference type="InterPro" id="IPR001932">
    <property type="entry name" value="PPM-type_phosphatase-like_dom"/>
</dbReference>
<evidence type="ECO:0000256" key="1">
    <source>
        <dbReference type="ARBA" id="ARBA00022527"/>
    </source>
</evidence>
<dbReference type="Proteomes" id="UP000586976">
    <property type="component" value="Unassembled WGS sequence"/>
</dbReference>
<dbReference type="Pfam" id="PF07228">
    <property type="entry name" value="SpoIIE"/>
    <property type="match status" value="1"/>
</dbReference>
<dbReference type="AlphaFoldDB" id="A0A7W2CXE4"/>
<comment type="caution">
    <text evidence="4">The sequence shown here is derived from an EMBL/GenBank/DDBJ whole genome shotgun (WGS) entry which is preliminary data.</text>
</comment>
<name>A0A7W2CXE4_9ACTN</name>
<sequence length="226" mass="24266">MVSPDGTAELLDLPAGPPLGLGGLPFEAVDIELPEGSLLALYTDGLFASRENDIDDGIFRLRQTLTRPAASLDALCDTLLAAVLPQRPIDDVALLVARTRALNADQVATWDVAADPAVVAQARKDAAGQLEAWGLTDAVFVTELVVSELVTNAIRHAEPPIQLRLIHDRSLICEVTDASSTAPHMRRALTYDEGGRGLLLVAQLTQHWGTRHIAKGKTIWAEQTLT</sequence>
<gene>
    <name evidence="4" type="ORF">H1V43_05715</name>
</gene>
<evidence type="ECO:0000313" key="4">
    <source>
        <dbReference type="EMBL" id="MBA4860885.1"/>
    </source>
</evidence>
<dbReference type="PANTHER" id="PTHR35526">
    <property type="entry name" value="ANTI-SIGMA-F FACTOR RSBW-RELATED"/>
    <property type="match status" value="1"/>
</dbReference>
<dbReference type="Pfam" id="PF13581">
    <property type="entry name" value="HATPase_c_2"/>
    <property type="match status" value="1"/>
</dbReference>
<accession>A0A7W2CXE4</accession>
<reference evidence="4 5" key="1">
    <citation type="submission" date="2020-07" db="EMBL/GenBank/DDBJ databases">
        <title>Streptomyces isolated from Indian soil.</title>
        <authorList>
            <person name="Mandal S."/>
            <person name="Maiti P.K."/>
        </authorList>
    </citation>
    <scope>NUCLEOTIDE SEQUENCE [LARGE SCALE GENOMIC DNA]</scope>
    <source>
        <strain evidence="4 5">PSKA54</strain>
    </source>
</reference>
<keyword evidence="5" id="KW-1185">Reference proteome</keyword>
<dbReference type="InterPro" id="IPR036890">
    <property type="entry name" value="HATPase_C_sf"/>
</dbReference>
<organism evidence="4 5">
    <name type="scientific">Streptomyces himalayensis subsp. aureolus</name>
    <dbReference type="NCBI Taxonomy" id="2758039"/>
    <lineage>
        <taxon>Bacteria</taxon>
        <taxon>Bacillati</taxon>
        <taxon>Actinomycetota</taxon>
        <taxon>Actinomycetes</taxon>
        <taxon>Kitasatosporales</taxon>
        <taxon>Streptomycetaceae</taxon>
        <taxon>Streptomyces</taxon>
        <taxon>Streptomyces himalayensis</taxon>
    </lineage>
</organism>
<keyword evidence="1" id="KW-0808">Transferase</keyword>
<dbReference type="EMBL" id="JACEQY010000003">
    <property type="protein sequence ID" value="MBA4860885.1"/>
    <property type="molecule type" value="Genomic_DNA"/>
</dbReference>
<dbReference type="GO" id="GO:0004674">
    <property type="term" value="F:protein serine/threonine kinase activity"/>
    <property type="evidence" value="ECO:0007669"/>
    <property type="project" value="UniProtKB-KW"/>
</dbReference>
<keyword evidence="1" id="KW-0418">Kinase</keyword>
<keyword evidence="1" id="KW-0723">Serine/threonine-protein kinase</keyword>
<evidence type="ECO:0000313" key="5">
    <source>
        <dbReference type="Proteomes" id="UP000586976"/>
    </source>
</evidence>
<proteinExistence type="predicted"/>
<dbReference type="InterPro" id="IPR036457">
    <property type="entry name" value="PPM-type-like_dom_sf"/>
</dbReference>
<dbReference type="SUPFAM" id="SSF55874">
    <property type="entry name" value="ATPase domain of HSP90 chaperone/DNA topoisomerase II/histidine kinase"/>
    <property type="match status" value="1"/>
</dbReference>
<dbReference type="InterPro" id="IPR050267">
    <property type="entry name" value="Anti-sigma-factor_SerPK"/>
</dbReference>
<evidence type="ECO:0000259" key="2">
    <source>
        <dbReference type="Pfam" id="PF07228"/>
    </source>
</evidence>
<dbReference type="FunFam" id="3.30.565.10:FF:000028">
    <property type="entry name" value="PAS sensor protein"/>
    <property type="match status" value="1"/>
</dbReference>
<feature type="domain" description="PPM-type phosphatase" evidence="2">
    <location>
        <begin position="2"/>
        <end position="99"/>
    </location>
</feature>